<reference evidence="4 5" key="1">
    <citation type="submission" date="2020-02" db="EMBL/GenBank/DDBJ databases">
        <title>Comparative genomics of the hypocrealean fungal genus Beauvera.</title>
        <authorList>
            <person name="Showalter D.N."/>
            <person name="Bushley K.E."/>
            <person name="Rehner S.A."/>
        </authorList>
    </citation>
    <scope>NUCLEOTIDE SEQUENCE [LARGE SCALE GENOMIC DNA]</scope>
    <source>
        <strain evidence="4 5">ARSEF4384</strain>
    </source>
</reference>
<dbReference type="SUPFAM" id="SSF55620">
    <property type="entry name" value="Tetrahydrobiopterin biosynthesis enzymes-like"/>
    <property type="match status" value="1"/>
</dbReference>
<accession>A0AAW0RSX5</accession>
<gene>
    <name evidence="4" type="ORF">G3M48_004956</name>
</gene>
<feature type="region of interest" description="Disordered" evidence="2">
    <location>
        <begin position="188"/>
        <end position="213"/>
    </location>
</feature>
<evidence type="ECO:0000256" key="2">
    <source>
        <dbReference type="SAM" id="MobiDB-lite"/>
    </source>
</evidence>
<dbReference type="InterPro" id="IPR043133">
    <property type="entry name" value="GTP-CH-I_C/QueF"/>
</dbReference>
<dbReference type="AlphaFoldDB" id="A0AAW0RSX5"/>
<evidence type="ECO:0000313" key="5">
    <source>
        <dbReference type="Proteomes" id="UP001397290"/>
    </source>
</evidence>
<keyword evidence="1" id="KW-0289">Folate biosynthesis</keyword>
<dbReference type="SMART" id="SM00905">
    <property type="entry name" value="FolB"/>
    <property type="match status" value="1"/>
</dbReference>
<proteinExistence type="predicted"/>
<protein>
    <recommendedName>
        <fullName evidence="3">Dihydroneopterin aldolase/epimerase domain-containing protein</fullName>
    </recommendedName>
</protein>
<organism evidence="4 5">
    <name type="scientific">Beauveria asiatica</name>
    <dbReference type="NCBI Taxonomy" id="1069075"/>
    <lineage>
        <taxon>Eukaryota</taxon>
        <taxon>Fungi</taxon>
        <taxon>Dikarya</taxon>
        <taxon>Ascomycota</taxon>
        <taxon>Pezizomycotina</taxon>
        <taxon>Sordariomycetes</taxon>
        <taxon>Hypocreomycetidae</taxon>
        <taxon>Hypocreales</taxon>
        <taxon>Cordycipitaceae</taxon>
        <taxon>Beauveria</taxon>
    </lineage>
</organism>
<dbReference type="Proteomes" id="UP001397290">
    <property type="component" value="Unassembled WGS sequence"/>
</dbReference>
<feature type="domain" description="Dihydroneopterin aldolase/epimerase" evidence="3">
    <location>
        <begin position="275"/>
        <end position="386"/>
    </location>
</feature>
<dbReference type="InterPro" id="IPR006157">
    <property type="entry name" value="FolB_dom"/>
</dbReference>
<name>A0AAW0RSX5_9HYPO</name>
<sequence>MTSYPTSMMDLSNKVNRRLSVASTAVLFSIGQREVNRKRKGQIAIYRNIETTAEPTLGPITKSHEAREKSHLRHPAAIMTVPLVSAAQIARDAHLPAPSTIKVKNLYATIQGPQDAWGRPDRPQPIAITAAVSLDAPFNASSANDTVAADTVHYGLLSKAILSILAAAAPVKSLRHLLDKTWAQMTGADSRGQDAEVDESSLSQGQESQQQQPPLPPFLYFAQLRALEISLHLPKATLLGDGVSLTVTGGFELVTADGGGGGRVRPVMRQGAVSLKIHRLRVPTLIGVNSNERLAKQVVIASVEIDRLEDDADVYPELEQVVVTVMLESSYETLEALGTQMTVVIAAHLQRKHTPPRDGAGWNINLSLEKPIAVPLADAACVEMSTNTVNVPI</sequence>
<evidence type="ECO:0000259" key="3">
    <source>
        <dbReference type="SMART" id="SM00905"/>
    </source>
</evidence>
<comment type="caution">
    <text evidence="4">The sequence shown here is derived from an EMBL/GenBank/DDBJ whole genome shotgun (WGS) entry which is preliminary data.</text>
</comment>
<feature type="compositionally biased region" description="Low complexity" evidence="2">
    <location>
        <begin position="200"/>
        <end position="212"/>
    </location>
</feature>
<keyword evidence="5" id="KW-1185">Reference proteome</keyword>
<dbReference type="Pfam" id="PF02152">
    <property type="entry name" value="FolB"/>
    <property type="match status" value="1"/>
</dbReference>
<dbReference type="EMBL" id="JAAHCF010000323">
    <property type="protein sequence ID" value="KAK8145076.1"/>
    <property type="molecule type" value="Genomic_DNA"/>
</dbReference>
<evidence type="ECO:0000313" key="4">
    <source>
        <dbReference type="EMBL" id="KAK8145076.1"/>
    </source>
</evidence>
<evidence type="ECO:0000256" key="1">
    <source>
        <dbReference type="ARBA" id="ARBA00022909"/>
    </source>
</evidence>
<dbReference type="GO" id="GO:0046656">
    <property type="term" value="P:folic acid biosynthetic process"/>
    <property type="evidence" value="ECO:0007669"/>
    <property type="project" value="UniProtKB-KW"/>
</dbReference>
<dbReference type="Gene3D" id="3.30.1130.10">
    <property type="match status" value="2"/>
</dbReference>
<dbReference type="GO" id="GO:0004150">
    <property type="term" value="F:dihydroneopterin aldolase activity"/>
    <property type="evidence" value="ECO:0007669"/>
    <property type="project" value="InterPro"/>
</dbReference>